<evidence type="ECO:0000259" key="2">
    <source>
        <dbReference type="SMART" id="SM00226"/>
    </source>
</evidence>
<dbReference type="EMBL" id="JAUSVS010000003">
    <property type="protein sequence ID" value="MDQ0464346.1"/>
    <property type="molecule type" value="Genomic_DNA"/>
</dbReference>
<dbReference type="CDD" id="cd16345">
    <property type="entry name" value="LMWP_ArsC"/>
    <property type="match status" value="1"/>
</dbReference>
<dbReference type="SUPFAM" id="SSF52788">
    <property type="entry name" value="Phosphotyrosine protein phosphatases I"/>
    <property type="match status" value="1"/>
</dbReference>
<dbReference type="Proteomes" id="UP001228905">
    <property type="component" value="Unassembled WGS sequence"/>
</dbReference>
<reference evidence="4 5" key="1">
    <citation type="submission" date="2023-07" db="EMBL/GenBank/DDBJ databases">
        <title>Genomic Encyclopedia of Type Strains, Phase IV (KMG-IV): sequencing the most valuable type-strain genomes for metagenomic binning, comparative biology and taxonomic classification.</title>
        <authorList>
            <person name="Goeker M."/>
        </authorList>
    </citation>
    <scope>NUCLEOTIDE SEQUENCE [LARGE SCALE GENOMIC DNA]</scope>
    <source>
        <strain evidence="4 5">DSM 18695</strain>
    </source>
</reference>
<dbReference type="SMART" id="SM00226">
    <property type="entry name" value="LMWPc"/>
    <property type="match status" value="1"/>
</dbReference>
<gene>
    <name evidence="4" type="ORF">QO010_002127</name>
</gene>
<dbReference type="InterPro" id="IPR036388">
    <property type="entry name" value="WH-like_DNA-bd_sf"/>
</dbReference>
<dbReference type="PANTHER" id="PTHR43428:SF1">
    <property type="entry name" value="ARSENATE REDUCTASE"/>
    <property type="match status" value="1"/>
</dbReference>
<dbReference type="Gene3D" id="1.10.10.10">
    <property type="entry name" value="Winged helix-like DNA-binding domain superfamily/Winged helix DNA-binding domain"/>
    <property type="match status" value="1"/>
</dbReference>
<dbReference type="RefSeq" id="WP_307348951.1">
    <property type="nucleotide sequence ID" value="NZ_JAUSVS010000003.1"/>
</dbReference>
<evidence type="ECO:0000259" key="3">
    <source>
        <dbReference type="SMART" id="SM00418"/>
    </source>
</evidence>
<dbReference type="SUPFAM" id="SSF46785">
    <property type="entry name" value="Winged helix' DNA-binding domain"/>
    <property type="match status" value="1"/>
</dbReference>
<dbReference type="Pfam" id="PF01451">
    <property type="entry name" value="LMWPc"/>
    <property type="match status" value="1"/>
</dbReference>
<comment type="caution">
    <text evidence="4">The sequence shown here is derived from an EMBL/GenBank/DDBJ whole genome shotgun (WGS) entry which is preliminary data.</text>
</comment>
<keyword evidence="5" id="KW-1185">Reference proteome</keyword>
<dbReference type="CDD" id="cd00090">
    <property type="entry name" value="HTH_ARSR"/>
    <property type="match status" value="1"/>
</dbReference>
<name>A0ABU0IQQ5_9CAUL</name>
<feature type="domain" description="HTH arsR-type" evidence="3">
    <location>
        <begin position="14"/>
        <end position="95"/>
    </location>
</feature>
<dbReference type="PANTHER" id="PTHR43428">
    <property type="entry name" value="ARSENATE REDUCTASE"/>
    <property type="match status" value="1"/>
</dbReference>
<accession>A0ABU0IQQ5</accession>
<evidence type="ECO:0000256" key="1">
    <source>
        <dbReference type="ARBA" id="ARBA00022849"/>
    </source>
</evidence>
<dbReference type="InterPro" id="IPR001845">
    <property type="entry name" value="HTH_ArsR_DNA-bd_dom"/>
</dbReference>
<dbReference type="InterPro" id="IPR036196">
    <property type="entry name" value="Ptyr_pPase_sf"/>
</dbReference>
<dbReference type="SMART" id="SM00418">
    <property type="entry name" value="HTH_ARSR"/>
    <property type="match status" value="1"/>
</dbReference>
<organism evidence="4 5">
    <name type="scientific">Caulobacter ginsengisoli</name>
    <dbReference type="NCBI Taxonomy" id="400775"/>
    <lineage>
        <taxon>Bacteria</taxon>
        <taxon>Pseudomonadati</taxon>
        <taxon>Pseudomonadota</taxon>
        <taxon>Alphaproteobacteria</taxon>
        <taxon>Caulobacterales</taxon>
        <taxon>Caulobacteraceae</taxon>
        <taxon>Caulobacter</taxon>
    </lineage>
</organism>
<dbReference type="Pfam" id="PF01022">
    <property type="entry name" value="HTH_5"/>
    <property type="match status" value="1"/>
</dbReference>
<evidence type="ECO:0000313" key="5">
    <source>
        <dbReference type="Proteomes" id="UP001228905"/>
    </source>
</evidence>
<dbReference type="Gene3D" id="3.40.50.2300">
    <property type="match status" value="1"/>
</dbReference>
<dbReference type="InterPro" id="IPR011991">
    <property type="entry name" value="ArsR-like_HTH"/>
</dbReference>
<dbReference type="InterPro" id="IPR036390">
    <property type="entry name" value="WH_DNA-bd_sf"/>
</dbReference>
<keyword evidence="1" id="KW-0059">Arsenical resistance</keyword>
<dbReference type="InterPro" id="IPR023485">
    <property type="entry name" value="Ptyr_pPase"/>
</dbReference>
<sequence length="264" mass="28303">MNPQLLQPAAAPPPILQLAGHPLRWRLLSELSRSDRTVHELTGLVGEPQNLVSYHLGKLRDGLLVSARRSSADRRDSYYGLDLERVGALLSAAGGALHPALRLARPARGILTPPARVLFLCTGNSARSPMAAALARALSDGVVEAVSAGSDPRPLHPNAERAMREAYGLDISDHQPRHLDEFAGQSFDRVITLCDRVREVCPEFPGGPEAVHWSLANPAAGEADEATWPLFQRTAAELAGRIAFLLATLAAQSETEGDPHGPPQ</sequence>
<proteinExistence type="predicted"/>
<feature type="domain" description="Phosphotyrosine protein phosphatase I" evidence="2">
    <location>
        <begin position="115"/>
        <end position="248"/>
    </location>
</feature>
<evidence type="ECO:0000313" key="4">
    <source>
        <dbReference type="EMBL" id="MDQ0464346.1"/>
    </source>
</evidence>
<protein>
    <submittedName>
        <fullName evidence="4">Protein-tyrosine-phosphatase/DNA-binding transcriptional ArsR family regulator</fullName>
    </submittedName>
</protein>